<dbReference type="InterPro" id="IPR027417">
    <property type="entry name" value="P-loop_NTPase"/>
</dbReference>
<dbReference type="SUPFAM" id="SSF52540">
    <property type="entry name" value="P-loop containing nucleoside triphosphate hydrolases"/>
    <property type="match status" value="2"/>
</dbReference>
<evidence type="ECO:0000256" key="2">
    <source>
        <dbReference type="SAM" id="MobiDB-lite"/>
    </source>
</evidence>
<feature type="region of interest" description="Disordered" evidence="2">
    <location>
        <begin position="587"/>
        <end position="607"/>
    </location>
</feature>
<reference evidence="3" key="1">
    <citation type="journal article" date="2020" name="Nature">
        <title>Giant virus diversity and host interactions through global metagenomics.</title>
        <authorList>
            <person name="Schulz F."/>
            <person name="Roux S."/>
            <person name="Paez-Espino D."/>
            <person name="Jungbluth S."/>
            <person name="Walsh D.A."/>
            <person name="Denef V.J."/>
            <person name="McMahon K.D."/>
            <person name="Konstantinidis K.T."/>
            <person name="Eloe-Fadrosh E.A."/>
            <person name="Kyrpides N.C."/>
            <person name="Woyke T."/>
        </authorList>
    </citation>
    <scope>NUCLEOTIDE SEQUENCE</scope>
    <source>
        <strain evidence="3">GVMAG-M-3300023174-5</strain>
    </source>
</reference>
<keyword evidence="1" id="KW-0175">Coiled coil</keyword>
<protein>
    <submittedName>
        <fullName evidence="3">Uncharacterized protein</fullName>
    </submittedName>
</protein>
<accession>A0A6C0DT99</accession>
<evidence type="ECO:0000313" key="3">
    <source>
        <dbReference type="EMBL" id="QHT19824.1"/>
    </source>
</evidence>
<proteinExistence type="predicted"/>
<evidence type="ECO:0000256" key="1">
    <source>
        <dbReference type="SAM" id="Coils"/>
    </source>
</evidence>
<feature type="coiled-coil region" evidence="1">
    <location>
        <begin position="687"/>
        <end position="714"/>
    </location>
</feature>
<dbReference type="EMBL" id="MN739669">
    <property type="protein sequence ID" value="QHT19824.1"/>
    <property type="molecule type" value="Genomic_DNA"/>
</dbReference>
<sequence length="929" mass="106826">MISKCRLFDSGNSDLYDNKFFLLSYLLKKKLILKINLKDWTTIIVINQIMDLKQRKLSKSEWESIEVPVSADEIEVLNLIMRGFSDVTLKYNKHNSLLTYLKIEKSDEMEDYLYNTYFAAKITELIKKYNATFMAISVNPKTKIKKADMIRLEKNSAAALEASKIILYEHVLINLIENLLKLKKNNGNWEYYYFTMYKLIRNSVINMNRHIEQIVNQILAVYEDDVNMSKIVENAVDYIEKNENILKYSDMMLYDHQKELFTCCKSAMPKLVLYIAPTGTGKTLSPLGLSETKRVIFVCAARHVGLALARAAISVNKKIAFAFGCSSAEEIRLHYFAAKEYTKNWRTGGIWKVDNSVGDKVEIIICDIKSYISAMYYMLAFNSKEDIITYWDEPTITLDYDEHEFHEIIKKNWSENVIPNVVLSSATLPKVHEIPETISDFMIKFPEANIVSVISHDCKKTIPIVDNNGYVILPHHMASGYATMKEMVAHCENYLTLLRYFDLKELVKFINYVLQHNLVPTNVKIERHFGSLDEIDMKTIKLYYLKLLKNIKESDWSIVYNYFRENREKRIKPNDYIDNKGVKIRKHSSLGPGTSTTEKKAPAQVGGGQLTRTMSVQAPVAAQMQIQKPVDTGSCAIYITTKDSHTLTDGPTIFLANDIEKVAKFCIQQAAIPSAMMTDITDKIDFNNSVNSKMSKLEKMLEDIQERLEAKEVTNISHADKGALSGKKKKSDHKLNRSDNDNGSYSETRKVMQELELLRSMIKTASLNETFVPNSSSHLTKWAEEMNVKNAFTSTIEDETILKIMMLEDVENSWKVLLLMGIGVFTNHESIAYTEIMKSLADQQKLYVIIASSDYIYGTNYQFCHGYLSKDMNLTQEKIIQAMGRIGRNKIQQDYSVRFRDDEQIKKLFSTESDKPEVRNMNRLFVTSE</sequence>
<dbReference type="AlphaFoldDB" id="A0A6C0DT99"/>
<organism evidence="3">
    <name type="scientific">viral metagenome</name>
    <dbReference type="NCBI Taxonomy" id="1070528"/>
    <lineage>
        <taxon>unclassified sequences</taxon>
        <taxon>metagenomes</taxon>
        <taxon>organismal metagenomes</taxon>
    </lineage>
</organism>
<name>A0A6C0DT99_9ZZZZ</name>
<feature type="region of interest" description="Disordered" evidence="2">
    <location>
        <begin position="719"/>
        <end position="746"/>
    </location>
</feature>